<organism evidence="2 3">
    <name type="scientific">Bifidobacterium phasiani</name>
    <dbReference type="NCBI Taxonomy" id="2834431"/>
    <lineage>
        <taxon>Bacteria</taxon>
        <taxon>Bacillati</taxon>
        <taxon>Actinomycetota</taxon>
        <taxon>Actinomycetes</taxon>
        <taxon>Bifidobacteriales</taxon>
        <taxon>Bifidobacteriaceae</taxon>
        <taxon>Bifidobacterium</taxon>
    </lineage>
</organism>
<comment type="caution">
    <text evidence="2">The sequence shown here is derived from an EMBL/GenBank/DDBJ whole genome shotgun (WGS) entry which is preliminary data.</text>
</comment>
<evidence type="ECO:0000256" key="1">
    <source>
        <dbReference type="SAM" id="MobiDB-lite"/>
    </source>
</evidence>
<keyword evidence="3" id="KW-1185">Reference proteome</keyword>
<evidence type="ECO:0008006" key="4">
    <source>
        <dbReference type="Google" id="ProtNLM"/>
    </source>
</evidence>
<gene>
    <name evidence="2" type="ORF">KIH73_07180</name>
</gene>
<protein>
    <recommendedName>
        <fullName evidence="4">Lipoprotein</fullName>
    </recommendedName>
</protein>
<accession>A0ABS6W9I3</accession>
<dbReference type="PROSITE" id="PS51257">
    <property type="entry name" value="PROKAR_LIPOPROTEIN"/>
    <property type="match status" value="1"/>
</dbReference>
<feature type="region of interest" description="Disordered" evidence="1">
    <location>
        <begin position="37"/>
        <end position="58"/>
    </location>
</feature>
<dbReference type="Proteomes" id="UP000812844">
    <property type="component" value="Unassembled WGS sequence"/>
</dbReference>
<dbReference type="RefSeq" id="WP_219081992.1">
    <property type="nucleotide sequence ID" value="NZ_JAHBBD010000015.1"/>
</dbReference>
<reference evidence="2 3" key="1">
    <citation type="submission" date="2021-05" db="EMBL/GenBank/DDBJ databases">
        <title>Phylogenetic classification of ten novel species belonging to the genus Bifidobacterium comprising B. colchicus sp. nov., B. abeli sp. nov., B. bicoloris sp. nov., B. guerezis sp. nov., B. rosaliae sp. nov., B. santillanensis sp. nov., B. argentati sp. nov., B. amazzoni sp. nov., B. pluviali sp. nov., and B. pinnaculum sp. nov.</title>
        <authorList>
            <person name="Lugli G.A."/>
            <person name="Ruiz Garcia L."/>
            <person name="Margolles A."/>
            <person name="Ventura M."/>
        </authorList>
    </citation>
    <scope>NUCLEOTIDE SEQUENCE [LARGE SCALE GENOMIC DNA]</scope>
    <source>
        <strain evidence="2 3">6T3</strain>
    </source>
</reference>
<evidence type="ECO:0000313" key="2">
    <source>
        <dbReference type="EMBL" id="MBW3083149.1"/>
    </source>
</evidence>
<dbReference type="EMBL" id="JAHBBD010000015">
    <property type="protein sequence ID" value="MBW3083149.1"/>
    <property type="molecule type" value="Genomic_DNA"/>
</dbReference>
<evidence type="ECO:0000313" key="3">
    <source>
        <dbReference type="Proteomes" id="UP000812844"/>
    </source>
</evidence>
<sequence>MVAGSKGDVRRGHLARLWCGTVCAVVLVLSGCASSVDPSDEAANAPSEATGQPSKANRLADSLQAYIDQTLEREEKGAAQGDPFASSPEALEMLRQAQAEGAVSLTNYERAWSNYRQCVVDKGQPEPMLIRYANGLYTKAGIGGGTREQIDAFLQATDECEYREVLSVQHIYAVQTDNPNLYSDPSVGIVDCLHRYGVVPDDYTAVQFMKEDSAFEYSFDDSDPDVRSCYAANNRLQVNCNEPGDCQDLSQ</sequence>
<proteinExistence type="predicted"/>
<name>A0ABS6W9I3_9BIFI</name>